<proteinExistence type="predicted"/>
<dbReference type="STRING" id="1227497.C491_03160"/>
<name>L9XEV8_9EURY</name>
<dbReference type="Proteomes" id="UP000011688">
    <property type="component" value="Unassembled WGS sequence"/>
</dbReference>
<evidence type="ECO:0000313" key="2">
    <source>
        <dbReference type="Proteomes" id="UP000011688"/>
    </source>
</evidence>
<evidence type="ECO:0000313" key="1">
    <source>
        <dbReference type="EMBL" id="ELY60260.1"/>
    </source>
</evidence>
<dbReference type="EMBL" id="AOIB01000013">
    <property type="protein sequence ID" value="ELY60260.1"/>
    <property type="molecule type" value="Genomic_DNA"/>
</dbReference>
<dbReference type="eggNOG" id="arCOG10302">
    <property type="taxonomic scope" value="Archaea"/>
</dbReference>
<protein>
    <recommendedName>
        <fullName evidence="3">Small CPxCG-related zinc finger protein</fullName>
    </recommendedName>
</protein>
<gene>
    <name evidence="1" type="ORF">C491_03160</name>
</gene>
<dbReference type="AlphaFoldDB" id="L9XEV8"/>
<evidence type="ECO:0008006" key="3">
    <source>
        <dbReference type="Google" id="ProtNLM"/>
    </source>
</evidence>
<sequence>MAHSPELPKRYVCVDCQTIHAGTVAERTDTGHRYEPPGACGCCDGTEFVSEADWPHVDR</sequence>
<keyword evidence="2" id="KW-1185">Reference proteome</keyword>
<accession>L9XEV8</accession>
<comment type="caution">
    <text evidence="1">The sequence shown here is derived from an EMBL/GenBank/DDBJ whole genome shotgun (WGS) entry which is preliminary data.</text>
</comment>
<reference evidence="1 2" key="1">
    <citation type="journal article" date="2014" name="PLoS Genet.">
        <title>Phylogenetically driven sequencing of extremely halophilic archaea reveals strategies for static and dynamic osmo-response.</title>
        <authorList>
            <person name="Becker E.A."/>
            <person name="Seitzer P.M."/>
            <person name="Tritt A."/>
            <person name="Larsen D."/>
            <person name="Krusor M."/>
            <person name="Yao A.I."/>
            <person name="Wu D."/>
            <person name="Madern D."/>
            <person name="Eisen J.A."/>
            <person name="Darling A.E."/>
            <person name="Facciotti M.T."/>
        </authorList>
    </citation>
    <scope>NUCLEOTIDE SEQUENCE [LARGE SCALE GENOMIC DNA]</scope>
    <source>
        <strain evidence="1 2">DSM 10524</strain>
    </source>
</reference>
<organism evidence="1 2">
    <name type="scientific">Natronococcus amylolyticus DSM 10524</name>
    <dbReference type="NCBI Taxonomy" id="1227497"/>
    <lineage>
        <taxon>Archaea</taxon>
        <taxon>Methanobacteriati</taxon>
        <taxon>Methanobacteriota</taxon>
        <taxon>Stenosarchaea group</taxon>
        <taxon>Halobacteria</taxon>
        <taxon>Halobacteriales</taxon>
        <taxon>Natrialbaceae</taxon>
        <taxon>Natronococcus</taxon>
    </lineage>
</organism>